<keyword evidence="4" id="KW-1185">Reference proteome</keyword>
<evidence type="ECO:0000256" key="2">
    <source>
        <dbReference type="SAM" id="SignalP"/>
    </source>
</evidence>
<feature type="chain" id="PRO_5046975581" description="Sporulation and spore germination" evidence="2">
    <location>
        <begin position="28"/>
        <end position="216"/>
    </location>
</feature>
<reference evidence="3 4" key="1">
    <citation type="journal article" date="2021" name="Sci. Rep.">
        <title>The distribution of antibiotic resistance genes in chicken gut microbiota commensals.</title>
        <authorList>
            <person name="Juricova H."/>
            <person name="Matiasovicova J."/>
            <person name="Kubasova T."/>
            <person name="Cejkova D."/>
            <person name="Rychlik I."/>
        </authorList>
    </citation>
    <scope>NUCLEOTIDE SEQUENCE [LARGE SCALE GENOMIC DNA]</scope>
    <source>
        <strain evidence="3 4">An564</strain>
    </source>
</reference>
<feature type="region of interest" description="Disordered" evidence="1">
    <location>
        <begin position="28"/>
        <end position="48"/>
    </location>
</feature>
<dbReference type="EMBL" id="JACSNR010000008">
    <property type="protein sequence ID" value="MBM6923822.1"/>
    <property type="molecule type" value="Genomic_DNA"/>
</dbReference>
<proteinExistence type="predicted"/>
<evidence type="ECO:0000256" key="1">
    <source>
        <dbReference type="SAM" id="MobiDB-lite"/>
    </source>
</evidence>
<accession>A0ABS2GN31</accession>
<sequence length="216" mass="23362">MKKTRWLSLFTAGVLALGLILSGCSSSEGQSSQESSSSQTEESSQVTETKVPTLYIGTYDAEGNGSFQEFPFVSSGEVTPENLIAAMGELTGWDLTLSEDDPVTTGKGGMTVSFAPESAVFTGPPEEQKDEFHMYSSDQLCYTIFDSIQKTLRENFSPENPEALDIYYCTDGSTEIELDNLGVVVPIDEPYSHALFEQLLMSAVIAEPDETASEAA</sequence>
<name>A0ABS2GN31_9FIRM</name>
<comment type="caution">
    <text evidence="3">The sequence shown here is derived from an EMBL/GenBank/DDBJ whole genome shotgun (WGS) entry which is preliminary data.</text>
</comment>
<evidence type="ECO:0008006" key="5">
    <source>
        <dbReference type="Google" id="ProtNLM"/>
    </source>
</evidence>
<keyword evidence="2" id="KW-0732">Signal</keyword>
<protein>
    <recommendedName>
        <fullName evidence="5">Sporulation and spore germination</fullName>
    </recommendedName>
</protein>
<gene>
    <name evidence="3" type="ORF">H9X81_09005</name>
</gene>
<dbReference type="PROSITE" id="PS51257">
    <property type="entry name" value="PROKAR_LIPOPROTEIN"/>
    <property type="match status" value="1"/>
</dbReference>
<dbReference type="Proteomes" id="UP000724149">
    <property type="component" value="Unassembled WGS sequence"/>
</dbReference>
<feature type="compositionally biased region" description="Low complexity" evidence="1">
    <location>
        <begin position="28"/>
        <end position="45"/>
    </location>
</feature>
<organism evidence="3 4">
    <name type="scientific">Hydrogenoanaerobacterium saccharovorans</name>
    <dbReference type="NCBI Taxonomy" id="474960"/>
    <lineage>
        <taxon>Bacteria</taxon>
        <taxon>Bacillati</taxon>
        <taxon>Bacillota</taxon>
        <taxon>Clostridia</taxon>
        <taxon>Eubacteriales</taxon>
        <taxon>Oscillospiraceae</taxon>
        <taxon>Hydrogenoanaerobacterium</taxon>
    </lineage>
</organism>
<evidence type="ECO:0000313" key="3">
    <source>
        <dbReference type="EMBL" id="MBM6923822.1"/>
    </source>
</evidence>
<feature type="signal peptide" evidence="2">
    <location>
        <begin position="1"/>
        <end position="27"/>
    </location>
</feature>
<dbReference type="RefSeq" id="WP_204721405.1">
    <property type="nucleotide sequence ID" value="NZ_JACSNR010000008.1"/>
</dbReference>
<evidence type="ECO:0000313" key="4">
    <source>
        <dbReference type="Proteomes" id="UP000724149"/>
    </source>
</evidence>